<name>A0A919KIM9_9XANT</name>
<reference evidence="1" key="2">
    <citation type="submission" date="2020-09" db="EMBL/GenBank/DDBJ databases">
        <authorList>
            <person name="Sun Q."/>
            <person name="Ohkuma M."/>
        </authorList>
    </citation>
    <scope>NUCLEOTIDE SEQUENCE</scope>
    <source>
        <strain evidence="1">JCM 13306</strain>
    </source>
</reference>
<gene>
    <name evidence="1" type="ORF">GCM10009090_25130</name>
</gene>
<evidence type="ECO:0008006" key="3">
    <source>
        <dbReference type="Google" id="ProtNLM"/>
    </source>
</evidence>
<sequence length="540" mass="60419">MPRLPLVAYVALNELSREDAAAELLRRRRARESLTAFSQAITIPGAPLSDDPNLWLFGPIETQIAAHHRLIMAAVEECIRKPMGRLMLFLPPGSAKSTYASVVTPPWAMGKWPGFKVILASYAATPAERASKRCRAIVNSAEYAAIWPDRVMLKSGSGAVNEWELTNDSALLAVGVLGAVTSARADLLIIDDPVAGREEANSETVRKKTREAYDDDLLTRLKPGASVILIQTRWHPEDLAGSILPEDYQGESGEIVCRDGLTWNVICLPAKAERADDPLGRKPGQYLWPEWFPPEHWAQYEKNPRTWSSLYQQRPRPDTGNQFEASWFEWYDEAECPEHLRIYGASDYAVTKKSLDNNPDWTEHGIVGVDEKGDIWVRDWWYGQEESDVTIAAELALAKRWKPVMTYGEAGVIEKAIGPLRRRLMREAGVFVMREWLPSVSDKVSRVAGFRARAHAGTVHLPRGKAWANRLVDQLVAFNGLPGGQDDGVDVLGLIGRALDNIRDGRKPSIERNSGVRPYSRAWLESTGQQSLAERRRRVL</sequence>
<keyword evidence="2" id="KW-1185">Reference proteome</keyword>
<proteinExistence type="predicted"/>
<dbReference type="AlphaFoldDB" id="A0A919KIM9"/>
<reference evidence="1" key="1">
    <citation type="journal article" date="2014" name="Int. J. Syst. Evol. Microbiol.">
        <title>Complete genome sequence of Corynebacterium casei LMG S-19264T (=DSM 44701T), isolated from a smear-ripened cheese.</title>
        <authorList>
            <consortium name="US DOE Joint Genome Institute (JGI-PGF)"/>
            <person name="Walter F."/>
            <person name="Albersmeier A."/>
            <person name="Kalinowski J."/>
            <person name="Ruckert C."/>
        </authorList>
    </citation>
    <scope>NUCLEOTIDE SEQUENCE</scope>
    <source>
        <strain evidence="1">JCM 13306</strain>
    </source>
</reference>
<comment type="caution">
    <text evidence="1">The sequence shown here is derived from an EMBL/GenBank/DDBJ whole genome shotgun (WGS) entry which is preliminary data.</text>
</comment>
<evidence type="ECO:0000313" key="2">
    <source>
        <dbReference type="Proteomes" id="UP000623958"/>
    </source>
</evidence>
<dbReference type="Proteomes" id="UP000623958">
    <property type="component" value="Unassembled WGS sequence"/>
</dbReference>
<organism evidence="1 2">
    <name type="scientific">Xanthomonas boreopolis</name>
    <dbReference type="NCBI Taxonomy" id="86183"/>
    <lineage>
        <taxon>Bacteria</taxon>
        <taxon>Pseudomonadati</taxon>
        <taxon>Pseudomonadota</taxon>
        <taxon>Gammaproteobacteria</taxon>
        <taxon>Lysobacterales</taxon>
        <taxon>Lysobacteraceae</taxon>
        <taxon>Xanthomonas</taxon>
    </lineage>
</organism>
<protein>
    <recommendedName>
        <fullName evidence="3">Terminase large subunit</fullName>
    </recommendedName>
</protein>
<accession>A0A919KIM9</accession>
<evidence type="ECO:0000313" key="1">
    <source>
        <dbReference type="EMBL" id="GHH56035.1"/>
    </source>
</evidence>
<dbReference type="EMBL" id="BNBA01000020">
    <property type="protein sequence ID" value="GHH56035.1"/>
    <property type="molecule type" value="Genomic_DNA"/>
</dbReference>